<feature type="domain" description="G-protein coupled receptors family 1 profile" evidence="10">
    <location>
        <begin position="76"/>
        <end position="420"/>
    </location>
</feature>
<keyword evidence="4 9" id="KW-1133">Transmembrane helix</keyword>
<dbReference type="SUPFAM" id="SSF81321">
    <property type="entry name" value="Family A G protein-coupled receptor-like"/>
    <property type="match status" value="1"/>
</dbReference>
<dbReference type="InterPro" id="IPR000276">
    <property type="entry name" value="GPCR_Rhodpsn"/>
</dbReference>
<evidence type="ECO:0000256" key="2">
    <source>
        <dbReference type="ARBA" id="ARBA00022475"/>
    </source>
</evidence>
<feature type="transmembrane region" description="Helical" evidence="9">
    <location>
        <begin position="134"/>
        <end position="155"/>
    </location>
</feature>
<evidence type="ECO:0000256" key="1">
    <source>
        <dbReference type="ARBA" id="ARBA00004651"/>
    </source>
</evidence>
<feature type="transmembrane region" description="Helical" evidence="9">
    <location>
        <begin position="56"/>
        <end position="84"/>
    </location>
</feature>
<gene>
    <name evidence="12" type="primary">LOC110980875</name>
</gene>
<dbReference type="OrthoDB" id="10071887at2759"/>
<feature type="transmembrane region" description="Helical" evidence="9">
    <location>
        <begin position="176"/>
        <end position="201"/>
    </location>
</feature>
<keyword evidence="5" id="KW-0297">G-protein coupled receptor</keyword>
<dbReference type="PRINTS" id="PR00237">
    <property type="entry name" value="GPCRRHODOPSN"/>
</dbReference>
<evidence type="ECO:0000259" key="10">
    <source>
        <dbReference type="PROSITE" id="PS50262"/>
    </source>
</evidence>
<dbReference type="Pfam" id="PF00001">
    <property type="entry name" value="7tm_1"/>
    <property type="match status" value="1"/>
</dbReference>
<evidence type="ECO:0000256" key="3">
    <source>
        <dbReference type="ARBA" id="ARBA00022692"/>
    </source>
</evidence>
<evidence type="ECO:0000256" key="4">
    <source>
        <dbReference type="ARBA" id="ARBA00022989"/>
    </source>
</evidence>
<dbReference type="RefSeq" id="XP_022093605.1">
    <property type="nucleotide sequence ID" value="XM_022237913.1"/>
</dbReference>
<protein>
    <submittedName>
        <fullName evidence="12">Muscarinic acetylcholine receptor M3-like</fullName>
    </submittedName>
</protein>
<name>A0A8B7YMD0_ACAPL</name>
<keyword evidence="7" id="KW-0675">Receptor</keyword>
<dbReference type="OMA" id="THTISWI"/>
<evidence type="ECO:0000313" key="11">
    <source>
        <dbReference type="Proteomes" id="UP000694845"/>
    </source>
</evidence>
<dbReference type="Proteomes" id="UP000694845">
    <property type="component" value="Unplaced"/>
</dbReference>
<evidence type="ECO:0000256" key="7">
    <source>
        <dbReference type="ARBA" id="ARBA00023170"/>
    </source>
</evidence>
<keyword evidence="3 9" id="KW-0812">Transmembrane</keyword>
<evidence type="ECO:0000256" key="8">
    <source>
        <dbReference type="ARBA" id="ARBA00023224"/>
    </source>
</evidence>
<keyword evidence="6 9" id="KW-0472">Membrane</keyword>
<feature type="transmembrane region" description="Helical" evidence="9">
    <location>
        <begin position="368"/>
        <end position="388"/>
    </location>
</feature>
<dbReference type="GO" id="GO:0005886">
    <property type="term" value="C:plasma membrane"/>
    <property type="evidence" value="ECO:0007669"/>
    <property type="project" value="UniProtKB-SubCell"/>
</dbReference>
<dbReference type="InterPro" id="IPR017452">
    <property type="entry name" value="GPCR_Rhodpsn_7TM"/>
</dbReference>
<accession>A0A8B7YMD0</accession>
<dbReference type="GO" id="GO:0004930">
    <property type="term" value="F:G protein-coupled receptor activity"/>
    <property type="evidence" value="ECO:0007669"/>
    <property type="project" value="UniProtKB-KW"/>
</dbReference>
<evidence type="ECO:0000256" key="6">
    <source>
        <dbReference type="ARBA" id="ARBA00023136"/>
    </source>
</evidence>
<evidence type="ECO:0000313" key="12">
    <source>
        <dbReference type="RefSeq" id="XP_022093605.1"/>
    </source>
</evidence>
<keyword evidence="8" id="KW-0807">Transducer</keyword>
<feature type="transmembrane region" description="Helical" evidence="9">
    <location>
        <begin position="96"/>
        <end position="122"/>
    </location>
</feature>
<keyword evidence="11" id="KW-1185">Reference proteome</keyword>
<comment type="subcellular location">
    <subcellularLocation>
        <location evidence="1">Cell membrane</location>
        <topology evidence="1">Multi-pass membrane protein</topology>
    </subcellularLocation>
</comment>
<dbReference type="PANTHER" id="PTHR24248">
    <property type="entry name" value="ADRENERGIC RECEPTOR-RELATED G-PROTEIN COUPLED RECEPTOR"/>
    <property type="match status" value="1"/>
</dbReference>
<dbReference type="Gene3D" id="1.20.1070.10">
    <property type="entry name" value="Rhodopsin 7-helix transmembrane proteins"/>
    <property type="match status" value="1"/>
</dbReference>
<keyword evidence="2" id="KW-1003">Cell membrane</keyword>
<evidence type="ECO:0000256" key="9">
    <source>
        <dbReference type="SAM" id="Phobius"/>
    </source>
</evidence>
<organism evidence="11 12">
    <name type="scientific">Acanthaster planci</name>
    <name type="common">Crown-of-thorns starfish</name>
    <dbReference type="NCBI Taxonomy" id="133434"/>
    <lineage>
        <taxon>Eukaryota</taxon>
        <taxon>Metazoa</taxon>
        <taxon>Echinodermata</taxon>
        <taxon>Eleutherozoa</taxon>
        <taxon>Asterozoa</taxon>
        <taxon>Asteroidea</taxon>
        <taxon>Valvatacea</taxon>
        <taxon>Valvatida</taxon>
        <taxon>Acanthasteridae</taxon>
        <taxon>Acanthaster</taxon>
    </lineage>
</organism>
<dbReference type="SMART" id="SM01381">
    <property type="entry name" value="7TM_GPCR_Srsx"/>
    <property type="match status" value="1"/>
</dbReference>
<dbReference type="GeneID" id="110980875"/>
<evidence type="ECO:0000256" key="5">
    <source>
        <dbReference type="ARBA" id="ARBA00023040"/>
    </source>
</evidence>
<dbReference type="KEGG" id="aplc:110980875"/>
<dbReference type="AlphaFoldDB" id="A0A8B7YMD0"/>
<proteinExistence type="predicted"/>
<reference evidence="12" key="1">
    <citation type="submission" date="2025-08" db="UniProtKB">
        <authorList>
            <consortium name="RefSeq"/>
        </authorList>
    </citation>
    <scope>IDENTIFICATION</scope>
</reference>
<dbReference type="PROSITE" id="PS50262">
    <property type="entry name" value="G_PROTEIN_RECEP_F1_2"/>
    <property type="match status" value="1"/>
</dbReference>
<feature type="transmembrane region" description="Helical" evidence="9">
    <location>
        <begin position="221"/>
        <end position="247"/>
    </location>
</feature>
<sequence>MTFSPEPTEEDNFVTNSISAATEDFSTSDTPNFTADTGNFTVVPPFELPAFPPSPLYIFVLKTLFCGLVLLITLTGNILVLVSFATTRKLQTYTNYYLVGLAVADLVSGGVTPALLNATFLVGYWPFGSVVCRAFIYVNTVFVHATFLLTFIICVDRYRATIMPLKHLQEKNKKHALKMILPGFLVPMLLWAVVILVLPEYGVFAPVPPYECRIPYASNKFFLLGSSLFISWIPIIGTSILYAFIYFKVIRKRNKERGPRNRAKQINTASLVKTCDLGTIPELPVKLRDVVNADRRCSVKEEIKAEEENVTESEASRDDVTGRHINRVNSEIIPDVKQATTTDCQARGEPYSSYHQKRLTSSRRATRTLAYIVAVMVISGTPWFFYSILTISTRIPRYPFVNWFVGYVVHLSSATNPFCYAICNPVFKQSFLRILCRCCHWKK</sequence>
<feature type="transmembrane region" description="Helical" evidence="9">
    <location>
        <begin position="400"/>
        <end position="423"/>
    </location>
</feature>